<reference evidence="1 2" key="1">
    <citation type="journal article" date="2019" name="Syst. Appl. Microbiol.">
        <title>Oenococcus sicerae sp. nov., isolated from French cider.</title>
        <authorList>
            <person name="Cousin F.J."/>
            <person name="Le Guellec R."/>
            <person name="Chagnot C."/>
            <person name="Goux D."/>
            <person name="Dalmasso M."/>
            <person name="Laplace J.M."/>
            <person name="Cretenet M."/>
        </authorList>
    </citation>
    <scope>NUCLEOTIDE SEQUENCE [LARGE SCALE GENOMIC DNA]</scope>
    <source>
        <strain evidence="1 2">UCMA 15228</strain>
    </source>
</reference>
<gene>
    <name evidence="1" type="ORF">DLJ48_06905</name>
</gene>
<evidence type="ECO:0000313" key="1">
    <source>
        <dbReference type="EMBL" id="QAS70267.1"/>
    </source>
</evidence>
<sequence>MEINKSQSFNAQSKDTNGNQIAYFNGSVNSSNVSLSVNPINVQGFKANRAQIEADFADFEKTVFDEAVSQDATPAS</sequence>
<dbReference type="EMBL" id="CP029684">
    <property type="protein sequence ID" value="QAS70267.1"/>
    <property type="molecule type" value="Genomic_DNA"/>
</dbReference>
<evidence type="ECO:0000313" key="2">
    <source>
        <dbReference type="Proteomes" id="UP000286907"/>
    </source>
</evidence>
<proteinExistence type="predicted"/>
<organism evidence="1 2">
    <name type="scientific">Oenococcus sicerae</name>
    <dbReference type="NCBI Taxonomy" id="2203724"/>
    <lineage>
        <taxon>Bacteria</taxon>
        <taxon>Bacillati</taxon>
        <taxon>Bacillota</taxon>
        <taxon>Bacilli</taxon>
        <taxon>Lactobacillales</taxon>
        <taxon>Lactobacillaceae</taxon>
        <taxon>Oenococcus</taxon>
    </lineage>
</organism>
<accession>A0ABX5QNE7</accession>
<dbReference type="Proteomes" id="UP000286907">
    <property type="component" value="Chromosome"/>
</dbReference>
<protein>
    <submittedName>
        <fullName evidence="1">Uncharacterized protein</fullName>
    </submittedName>
</protein>
<dbReference type="RefSeq" id="WP_128686737.1">
    <property type="nucleotide sequence ID" value="NZ_CP029684.2"/>
</dbReference>
<keyword evidence="2" id="KW-1185">Reference proteome</keyword>
<name>A0ABX5QNE7_9LACO</name>